<comment type="caution">
    <text evidence="2">The sequence shown here is derived from an EMBL/GenBank/DDBJ whole genome shotgun (WGS) entry which is preliminary data.</text>
</comment>
<reference evidence="2 3" key="1">
    <citation type="submission" date="2019-01" db="EMBL/GenBank/DDBJ databases">
        <title>Sequencing the genomes of 1000 actinobacteria strains.</title>
        <authorList>
            <person name="Klenk H.-P."/>
        </authorList>
    </citation>
    <scope>NUCLEOTIDE SEQUENCE [LARGE SCALE GENOMIC DNA]</scope>
    <source>
        <strain evidence="2 3">DSM 43925</strain>
    </source>
</reference>
<evidence type="ECO:0000256" key="1">
    <source>
        <dbReference type="SAM" id="Phobius"/>
    </source>
</evidence>
<evidence type="ECO:0000313" key="2">
    <source>
        <dbReference type="EMBL" id="RVX38203.1"/>
    </source>
</evidence>
<organism evidence="2 3">
    <name type="scientific">Nonomuraea polychroma</name>
    <dbReference type="NCBI Taxonomy" id="46176"/>
    <lineage>
        <taxon>Bacteria</taxon>
        <taxon>Bacillati</taxon>
        <taxon>Actinomycetota</taxon>
        <taxon>Actinomycetes</taxon>
        <taxon>Streptosporangiales</taxon>
        <taxon>Streptosporangiaceae</taxon>
        <taxon>Nonomuraea</taxon>
    </lineage>
</organism>
<name>A0A438LXU1_9ACTN</name>
<feature type="transmembrane region" description="Helical" evidence="1">
    <location>
        <begin position="145"/>
        <end position="170"/>
    </location>
</feature>
<feature type="transmembrane region" description="Helical" evidence="1">
    <location>
        <begin position="80"/>
        <end position="100"/>
    </location>
</feature>
<feature type="transmembrane region" description="Helical" evidence="1">
    <location>
        <begin position="105"/>
        <end position="125"/>
    </location>
</feature>
<evidence type="ECO:0000313" key="3">
    <source>
        <dbReference type="Proteomes" id="UP000284824"/>
    </source>
</evidence>
<protein>
    <submittedName>
        <fullName evidence="2">Uncharacterized protein</fullName>
    </submittedName>
</protein>
<keyword evidence="1" id="KW-0812">Transmembrane</keyword>
<feature type="transmembrane region" description="Helical" evidence="1">
    <location>
        <begin position="36"/>
        <end position="56"/>
    </location>
</feature>
<dbReference type="AlphaFoldDB" id="A0A438LXU1"/>
<proteinExistence type="predicted"/>
<keyword evidence="1" id="KW-0472">Membrane</keyword>
<keyword evidence="1" id="KW-1133">Transmembrane helix</keyword>
<dbReference type="EMBL" id="SAUN01000001">
    <property type="protein sequence ID" value="RVX38203.1"/>
    <property type="molecule type" value="Genomic_DNA"/>
</dbReference>
<gene>
    <name evidence="2" type="ORF">EDD27_0496</name>
</gene>
<sequence>MVMTPLRTVARRTAPAYSDRVAEDLKPAPPGTRRGHALAVAVAGALLVFCAVLPWAGLEAKIGLIGGGVAADVRGIDDVFGVYTMVAGLAALACGLAGLFAHPRLAALAVIPGAVAVLAVVMFVTEGSGVQDRISVDLGLLSVAPVIRLGWFAALACSLGVVVLSVLALFRRARPRQS</sequence>
<keyword evidence="3" id="KW-1185">Reference proteome</keyword>
<accession>A0A438LXU1</accession>
<dbReference type="Proteomes" id="UP000284824">
    <property type="component" value="Unassembled WGS sequence"/>
</dbReference>